<dbReference type="GO" id="GO:0008654">
    <property type="term" value="P:phospholipid biosynthetic process"/>
    <property type="evidence" value="ECO:0007669"/>
    <property type="project" value="UniProtKB-UniRule"/>
</dbReference>
<keyword evidence="9 10" id="KW-1208">Phospholipid metabolism</keyword>
<dbReference type="OrthoDB" id="9808814at2"/>
<comment type="subcellular location">
    <subcellularLocation>
        <location evidence="10">Cell membrane</location>
        <topology evidence="10">Multi-pass membrane protein</topology>
    </subcellularLocation>
</comment>
<comment type="subunit">
    <text evidence="10">Probably interacts with PlsX.</text>
</comment>
<evidence type="ECO:0000256" key="2">
    <source>
        <dbReference type="ARBA" id="ARBA00022516"/>
    </source>
</evidence>
<comment type="similarity">
    <text evidence="10">Belongs to the PlsY family.</text>
</comment>
<dbReference type="EC" id="2.3.1.275" evidence="10"/>
<protein>
    <recommendedName>
        <fullName evidence="10">Glycerol-3-phosphate acyltransferase</fullName>
    </recommendedName>
    <alternativeName>
        <fullName evidence="10">Acyl-PO4 G3P acyltransferase</fullName>
    </alternativeName>
    <alternativeName>
        <fullName evidence="10">Acyl-phosphate--glycerol-3-phosphate acyltransferase</fullName>
    </alternativeName>
    <alternativeName>
        <fullName evidence="10">G3P acyltransferase</fullName>
        <shortName evidence="10">GPAT</shortName>
        <ecNumber evidence="10">2.3.1.275</ecNumber>
    </alternativeName>
    <alternativeName>
        <fullName evidence="10">Lysophosphatidic acid synthase</fullName>
        <shortName evidence="10">LPA synthase</shortName>
    </alternativeName>
</protein>
<evidence type="ECO:0000256" key="3">
    <source>
        <dbReference type="ARBA" id="ARBA00022679"/>
    </source>
</evidence>
<dbReference type="InterPro" id="IPR036291">
    <property type="entry name" value="NAD(P)-bd_dom_sf"/>
</dbReference>
<keyword evidence="2 10" id="KW-0444">Lipid biosynthesis</keyword>
<keyword evidence="3 10" id="KW-0808">Transferase</keyword>
<evidence type="ECO:0000256" key="4">
    <source>
        <dbReference type="ARBA" id="ARBA00022692"/>
    </source>
</evidence>
<sequence>MVFLLAILAYLIGSLPLGYWVIRRLTGQDPRLASAYNLGLENTLKLLGAGPALLAWGLDFLKGLLAVWMGGQFGLSWAVIFALLVYLGHLYPARFLAEGALLRGRGAGVLVGIVFGLYLGGLPYLLTLVVLLVATGILLWSRYASLAAMTIPATLALLLTLEPISIWAKLAAWFLLLTTLWRYKENIGRMLEGTEPRLGQPLPLPSDKQVVCAFMIHPLTVDDLFQSPRFRWAKPLVERGLIPQSLVENLAEAIRPMKVGELRGVKTADGREIRCHLLSAPLLPHQITGKPELATQRAIQGARLAKELGCTVVGLGAFWSVVGEKGKIVQEAVPEIQVTNGGAYTAGTVKAAIPGILAHFEQSGRKLKEATAAVVGANGVVAFGIARQIAPLVGRLILVGRNLERLEKSAATLKQNLERKGQPVPEVVTTLEMAALREADLVFTATSDPQPVIFPEHVKPGAWIYDEGVPPDVDESVKQVPGVRVIPGGVVRPPGPMRGNLDLHFGEGAVPACLAETMILAAEGAYERKSLGGETKSENIQFFVERAEALGFRVVD</sequence>
<dbReference type="InterPro" id="IPR003811">
    <property type="entry name" value="G3P_acylTferase_PlsY"/>
</dbReference>
<dbReference type="RefSeq" id="WP_119339533.1">
    <property type="nucleotide sequence ID" value="NZ_BJXL01000021.1"/>
</dbReference>
<evidence type="ECO:0000313" key="12">
    <source>
        <dbReference type="EMBL" id="GEM82794.1"/>
    </source>
</evidence>
<evidence type="ECO:0000313" key="13">
    <source>
        <dbReference type="Proteomes" id="UP000321197"/>
    </source>
</evidence>
<keyword evidence="1 10" id="KW-1003">Cell membrane</keyword>
<feature type="transmembrane region" description="Helical" evidence="10">
    <location>
        <begin position="65"/>
        <end position="87"/>
    </location>
</feature>
<keyword evidence="4 10" id="KW-0812">Transmembrane</keyword>
<dbReference type="Pfam" id="PF01488">
    <property type="entry name" value="Shikimate_DH"/>
    <property type="match status" value="1"/>
</dbReference>
<dbReference type="Gene3D" id="3.40.50.720">
    <property type="entry name" value="NAD(P)-binding Rossmann-like Domain"/>
    <property type="match status" value="1"/>
</dbReference>
<dbReference type="InterPro" id="IPR006151">
    <property type="entry name" value="Shikm_DH/Glu-tRNA_Rdtase"/>
</dbReference>
<comment type="caution">
    <text evidence="10">Lacks conserved residue(s) required for the propagation of feature annotation.</text>
</comment>
<dbReference type="SUPFAM" id="SSF51735">
    <property type="entry name" value="NAD(P)-binding Rossmann-fold domains"/>
    <property type="match status" value="1"/>
</dbReference>
<name>A0A511QZJ9_9DEIN</name>
<evidence type="ECO:0000256" key="8">
    <source>
        <dbReference type="ARBA" id="ARBA00023209"/>
    </source>
</evidence>
<dbReference type="AlphaFoldDB" id="A0A511QZJ9"/>
<dbReference type="PANTHER" id="PTHR30309:SF0">
    <property type="entry name" value="GLYCEROL-3-PHOSPHATE ACYLTRANSFERASE-RELATED"/>
    <property type="match status" value="1"/>
</dbReference>
<dbReference type="Proteomes" id="UP000321197">
    <property type="component" value="Unassembled WGS sequence"/>
</dbReference>
<evidence type="ECO:0000256" key="6">
    <source>
        <dbReference type="ARBA" id="ARBA00023098"/>
    </source>
</evidence>
<dbReference type="UniPathway" id="UPA00085"/>
<evidence type="ECO:0000256" key="5">
    <source>
        <dbReference type="ARBA" id="ARBA00022989"/>
    </source>
</evidence>
<evidence type="ECO:0000256" key="1">
    <source>
        <dbReference type="ARBA" id="ARBA00022475"/>
    </source>
</evidence>
<dbReference type="GO" id="GO:0005886">
    <property type="term" value="C:plasma membrane"/>
    <property type="evidence" value="ECO:0007669"/>
    <property type="project" value="UniProtKB-SubCell"/>
</dbReference>
<evidence type="ECO:0000256" key="9">
    <source>
        <dbReference type="ARBA" id="ARBA00023264"/>
    </source>
</evidence>
<proteinExistence type="inferred from homology"/>
<comment type="function">
    <text evidence="10">Catalyzes the transfer of an acyl group from acyl-phosphate (acyl-PO(4)) to glycerol-3-phosphate (G3P) to form lysophosphatidic acid (LPA). This enzyme utilizes acyl-phosphate as fatty acyl donor, but not acyl-CoA or acyl-ACP.</text>
</comment>
<evidence type="ECO:0000256" key="7">
    <source>
        <dbReference type="ARBA" id="ARBA00023136"/>
    </source>
</evidence>
<dbReference type="Pfam" id="PF02660">
    <property type="entry name" value="G3P_acyltransf"/>
    <property type="match status" value="1"/>
</dbReference>
<keyword evidence="5 10" id="KW-1133">Transmembrane helix</keyword>
<comment type="catalytic activity">
    <reaction evidence="10">
        <text>an acyl phosphate + sn-glycerol 3-phosphate = a 1-acyl-sn-glycero-3-phosphate + phosphate</text>
        <dbReference type="Rhea" id="RHEA:34075"/>
        <dbReference type="ChEBI" id="CHEBI:43474"/>
        <dbReference type="ChEBI" id="CHEBI:57597"/>
        <dbReference type="ChEBI" id="CHEBI:57970"/>
        <dbReference type="ChEBI" id="CHEBI:59918"/>
        <dbReference type="EC" id="2.3.1.275"/>
    </reaction>
</comment>
<keyword evidence="8 10" id="KW-0594">Phospholipid biosynthesis</keyword>
<reference evidence="12 13" key="1">
    <citation type="submission" date="2019-07" db="EMBL/GenBank/DDBJ databases">
        <title>Whole genome shotgun sequence of Meiothermus hypogaeus NBRC 106114.</title>
        <authorList>
            <person name="Hosoyama A."/>
            <person name="Uohara A."/>
            <person name="Ohji S."/>
            <person name="Ichikawa N."/>
        </authorList>
    </citation>
    <scope>NUCLEOTIDE SEQUENCE [LARGE SCALE GENOMIC DNA]</scope>
    <source>
        <strain evidence="12 13">NBRC 106114</strain>
    </source>
</reference>
<feature type="transmembrane region" description="Helical" evidence="10">
    <location>
        <begin position="140"/>
        <end position="159"/>
    </location>
</feature>
<comment type="caution">
    <text evidence="12">The sequence shown here is derived from an EMBL/GenBank/DDBJ whole genome shotgun (WGS) entry which is preliminary data.</text>
</comment>
<feature type="transmembrane region" description="Helical" evidence="10">
    <location>
        <begin position="108"/>
        <end position="134"/>
    </location>
</feature>
<dbReference type="HAMAP" id="MF_01043">
    <property type="entry name" value="PlsY"/>
    <property type="match status" value="1"/>
</dbReference>
<organism evidence="12 13">
    <name type="scientific">Meiothermus hypogaeus NBRC 106114</name>
    <dbReference type="NCBI Taxonomy" id="1227553"/>
    <lineage>
        <taxon>Bacteria</taxon>
        <taxon>Thermotogati</taxon>
        <taxon>Deinococcota</taxon>
        <taxon>Deinococci</taxon>
        <taxon>Thermales</taxon>
        <taxon>Thermaceae</taxon>
        <taxon>Meiothermus</taxon>
    </lineage>
</organism>
<dbReference type="SMART" id="SM01207">
    <property type="entry name" value="G3P_acyltransf"/>
    <property type="match status" value="1"/>
</dbReference>
<evidence type="ECO:0000256" key="10">
    <source>
        <dbReference type="HAMAP-Rule" id="MF_01043"/>
    </source>
</evidence>
<comment type="pathway">
    <text evidence="10">Lipid metabolism; phospholipid metabolism.</text>
</comment>
<dbReference type="PANTHER" id="PTHR30309">
    <property type="entry name" value="INNER MEMBRANE PROTEIN YGIH"/>
    <property type="match status" value="1"/>
</dbReference>
<gene>
    <name evidence="10" type="primary">plsY</name>
    <name evidence="12" type="ORF">MHY01S_09600</name>
</gene>
<dbReference type="GO" id="GO:0043772">
    <property type="term" value="F:acyl-phosphate glycerol-3-phosphate acyltransferase activity"/>
    <property type="evidence" value="ECO:0007669"/>
    <property type="project" value="UniProtKB-UniRule"/>
</dbReference>
<evidence type="ECO:0000259" key="11">
    <source>
        <dbReference type="Pfam" id="PF01488"/>
    </source>
</evidence>
<keyword evidence="7 10" id="KW-0472">Membrane</keyword>
<feature type="domain" description="Quinate/shikimate 5-dehydrogenase/glutamyl-tRNA reductase" evidence="11">
    <location>
        <begin position="364"/>
        <end position="486"/>
    </location>
</feature>
<dbReference type="EMBL" id="BJXL01000021">
    <property type="protein sequence ID" value="GEM82794.1"/>
    <property type="molecule type" value="Genomic_DNA"/>
</dbReference>
<accession>A0A511QZJ9</accession>
<keyword evidence="6 10" id="KW-0443">Lipid metabolism</keyword>